<reference evidence="1 2" key="1">
    <citation type="submission" date="2020-02" db="EMBL/GenBank/DDBJ databases">
        <title>Whole-genome analyses of novel actinobacteria.</title>
        <authorList>
            <person name="Sahin N."/>
        </authorList>
    </citation>
    <scope>NUCLEOTIDE SEQUENCE [LARGE SCALE GENOMIC DNA]</scope>
    <source>
        <strain evidence="1 2">A7024</strain>
    </source>
</reference>
<keyword evidence="2" id="KW-1185">Reference proteome</keyword>
<name>A0A6G4UA04_9ACTN</name>
<sequence>MSRNGTEREPHSHRVVVVGAGMAAGRLAQRLATTAPPASATAPTPTVTLI</sequence>
<feature type="non-terminal residue" evidence="1">
    <location>
        <position position="50"/>
    </location>
</feature>
<evidence type="ECO:0000313" key="2">
    <source>
        <dbReference type="Proteomes" id="UP000481583"/>
    </source>
</evidence>
<comment type="caution">
    <text evidence="1">The sequence shown here is derived from an EMBL/GenBank/DDBJ whole genome shotgun (WGS) entry which is preliminary data.</text>
</comment>
<organism evidence="1 2">
    <name type="scientific">Streptomyces coryli</name>
    <dbReference type="NCBI Taxonomy" id="1128680"/>
    <lineage>
        <taxon>Bacteria</taxon>
        <taxon>Bacillati</taxon>
        <taxon>Actinomycetota</taxon>
        <taxon>Actinomycetes</taxon>
        <taxon>Kitasatosporales</taxon>
        <taxon>Streptomycetaceae</taxon>
        <taxon>Streptomyces</taxon>
    </lineage>
</organism>
<dbReference type="AlphaFoldDB" id="A0A6G4UA04"/>
<accession>A0A6G4UA04</accession>
<dbReference type="Proteomes" id="UP000481583">
    <property type="component" value="Unassembled WGS sequence"/>
</dbReference>
<evidence type="ECO:0000313" key="1">
    <source>
        <dbReference type="EMBL" id="NGN69059.1"/>
    </source>
</evidence>
<protein>
    <submittedName>
        <fullName evidence="1">Uncharacterized protein</fullName>
    </submittedName>
</protein>
<gene>
    <name evidence="1" type="ORF">G5C51_34865</name>
</gene>
<proteinExistence type="predicted"/>
<dbReference type="EMBL" id="JAAKZV010000255">
    <property type="protein sequence ID" value="NGN69059.1"/>
    <property type="molecule type" value="Genomic_DNA"/>
</dbReference>